<dbReference type="AlphaFoldDB" id="A0A553H4I1"/>
<evidence type="ECO:0000313" key="2">
    <source>
        <dbReference type="Proteomes" id="UP000315235"/>
    </source>
</evidence>
<accession>A0A553H4I1</accession>
<proteinExistence type="predicted"/>
<reference evidence="1 2" key="1">
    <citation type="submission" date="2019-07" db="EMBL/GenBank/DDBJ databases">
        <title>Pseudomonas mangiferae sp. nov., isolated from bark of mango tree in Thailand.</title>
        <authorList>
            <person name="Srisuk N."/>
            <person name="Anurat P."/>
        </authorList>
    </citation>
    <scope>NUCLEOTIDE SEQUENCE [LARGE SCALE GENOMIC DNA]</scope>
    <source>
        <strain evidence="1 2">DMKU_BBB3-04</strain>
    </source>
</reference>
<dbReference type="RefSeq" id="WP_143486285.1">
    <property type="nucleotide sequence ID" value="NZ_VJOY01000001.1"/>
</dbReference>
<dbReference type="EMBL" id="VJOY01000001">
    <property type="protein sequence ID" value="TRX76647.1"/>
    <property type="molecule type" value="Genomic_DNA"/>
</dbReference>
<protein>
    <submittedName>
        <fullName evidence="1">DUF465 domain-containing protein</fullName>
    </submittedName>
</protein>
<comment type="caution">
    <text evidence="1">The sequence shown here is derived from an EMBL/GenBank/DDBJ whole genome shotgun (WGS) entry which is preliminary data.</text>
</comment>
<dbReference type="Gene3D" id="6.10.280.50">
    <property type="match status" value="1"/>
</dbReference>
<dbReference type="Proteomes" id="UP000315235">
    <property type="component" value="Unassembled WGS sequence"/>
</dbReference>
<gene>
    <name evidence="1" type="ORF">FM069_01080</name>
</gene>
<name>A0A553H4I1_9PSED</name>
<evidence type="ECO:0000313" key="1">
    <source>
        <dbReference type="EMBL" id="TRX76647.1"/>
    </source>
</evidence>
<sequence>MPVTHDLAKDFPEYADAFKALSQTDAEFNGLLEKYRDLDRRILAAEQDQSLDDERLNELRRERVLLKDRIAQKLQYR</sequence>
<organism evidence="1 2">
    <name type="scientific">Pseudomonas mangiferae</name>
    <dbReference type="NCBI Taxonomy" id="2593654"/>
    <lineage>
        <taxon>Bacteria</taxon>
        <taxon>Pseudomonadati</taxon>
        <taxon>Pseudomonadota</taxon>
        <taxon>Gammaproteobacteria</taxon>
        <taxon>Pseudomonadales</taxon>
        <taxon>Pseudomonadaceae</taxon>
        <taxon>Pseudomonas</taxon>
    </lineage>
</organism>
<dbReference type="InterPro" id="IPR038444">
    <property type="entry name" value="DUF465_sf"/>
</dbReference>
<keyword evidence="2" id="KW-1185">Reference proteome</keyword>
<dbReference type="InterPro" id="IPR007420">
    <property type="entry name" value="DUF465"/>
</dbReference>
<dbReference type="OrthoDB" id="6935202at2"/>
<dbReference type="Pfam" id="PF04325">
    <property type="entry name" value="DUF465"/>
    <property type="match status" value="1"/>
</dbReference>